<evidence type="ECO:0000256" key="10">
    <source>
        <dbReference type="SAM" id="MobiDB-lite"/>
    </source>
</evidence>
<dbReference type="GO" id="GO:0051301">
    <property type="term" value="P:cell division"/>
    <property type="evidence" value="ECO:0007669"/>
    <property type="project" value="UniProtKB-KW"/>
</dbReference>
<keyword evidence="6" id="KW-0539">Nucleus</keyword>
<dbReference type="HOGENOM" id="CLU_026595_0_0_1"/>
<dbReference type="InterPro" id="IPR008672">
    <property type="entry name" value="Mad1"/>
</dbReference>
<dbReference type="GO" id="GO:0051315">
    <property type="term" value="P:attachment of mitotic spindle microtubules to kinetochore"/>
    <property type="evidence" value="ECO:0007669"/>
    <property type="project" value="TreeGrafter"/>
</dbReference>
<dbReference type="RefSeq" id="XP_022465125.1">
    <property type="nucleotide sequence ID" value="XM_022608650.1"/>
</dbReference>
<keyword evidence="7" id="KW-0131">Cell cycle</keyword>
<dbReference type="AlphaFoldDB" id="J7S7B4"/>
<evidence type="ECO:0000256" key="2">
    <source>
        <dbReference type="ARBA" id="ARBA00008029"/>
    </source>
</evidence>
<protein>
    <recommendedName>
        <fullName evidence="3">Spindle assembly checkpoint component MAD1</fullName>
    </recommendedName>
    <alternativeName>
        <fullName evidence="8">Mitotic arrest deficient protein 1</fullName>
    </alternativeName>
</protein>
<feature type="coiled-coil region" evidence="9">
    <location>
        <begin position="366"/>
        <end position="418"/>
    </location>
</feature>
<reference evidence="12" key="2">
    <citation type="submission" date="2012-08" db="EMBL/GenBank/DDBJ databases">
        <title>Genome sequence of Kazachstania naganishii.</title>
        <authorList>
            <person name="Gordon J.L."/>
            <person name="Armisen D."/>
            <person name="Proux-Wera E."/>
            <person name="OhEigeartaigh S.S."/>
            <person name="Byrne K.P."/>
            <person name="Wolfe K.H."/>
        </authorList>
    </citation>
    <scope>NUCLEOTIDE SEQUENCE [LARGE SCALE GENOMIC DNA]</scope>
    <source>
        <strain evidence="12">ATCC MYA-139 / BCRC 22969 / CBS 8797 / CCRC 22969 / KCTC 17520 / NBRC 10181 / NCYC 3082</strain>
    </source>
</reference>
<proteinExistence type="inferred from homology"/>
<dbReference type="Pfam" id="PF05557">
    <property type="entry name" value="MAD"/>
    <property type="match status" value="1"/>
</dbReference>
<dbReference type="GO" id="GO:0090268">
    <property type="term" value="P:activation of mitotic cell cycle spindle assembly checkpoint"/>
    <property type="evidence" value="ECO:0007669"/>
    <property type="project" value="EnsemblFungi"/>
</dbReference>
<sequence length="709" mass="82658">MSGDDESSFNDGGSGGSSPFLDTPLEGPEAKLNEESLNKESSVVGTDYHSLQLARRDEKIGQLESRLSDLTKEFELAQLQLQDDNVALQNSYQLNVEELEKVTADLKFTQEINDKLNIQYNELRSKLGSELQGENKDSHFEELDLQLKLKDQEIERLNFEHESHISKLGFEMKDMSIELNVLRTKTQKLETELQTNFVELKESRKLLVTKQDEIDDLQRLNAQYGQMKMTDLEDEMTTVNQMLQDQVKYTMELEKTNLEQADELKKLRAHAPSDNSGKRTDYEVNNESSEYQALKKEHEDLQLEMLSLKSKLSSWEVYMEKDTNLNSSLPANGSPEEIIHDWKVTKQENTALIDENSKLTLAMSNFKLLNEELAMERNQLLRLNKDYESNIINMKRLNHELEQQNVLFKEECKILRKQMDDFTNLSSTNGNGNNQGVTQDTQKKLENLIDDYKNKTDDLTNELQKVNNELLQATEEEQNQVKKRKRSIGSGDNLNYYSKRINELQLEVGKLTRDLNKYRNLNKLLDDKLKRLITLKEKKIRILQLRDNPLSRDQFIKKEQLQLLKQEKVDLLEQLQSSNPNLQTLPISVYQTLEFDFKQREKEILRTNKKFLRLKEIFNKKSLEFIDVVNSILGFRLEFQQNNKVKIYSCFQPDAHLVVDLVKNTLVSNISLDNWESLMSLWVVERGQVPCFLAAITLQLWEKQQQHTA</sequence>
<dbReference type="KEGG" id="kng:KNAG_0F02120"/>
<comment type="subcellular location">
    <subcellularLocation>
        <location evidence="1">Nucleus</location>
    </subcellularLocation>
</comment>
<keyword evidence="9" id="KW-0175">Coiled coil</keyword>
<feature type="coiled-coil region" evidence="9">
    <location>
        <begin position="284"/>
        <end position="311"/>
    </location>
</feature>
<evidence type="ECO:0000256" key="7">
    <source>
        <dbReference type="ARBA" id="ARBA00023306"/>
    </source>
</evidence>
<evidence type="ECO:0000313" key="12">
    <source>
        <dbReference type="Proteomes" id="UP000006310"/>
    </source>
</evidence>
<evidence type="ECO:0000313" key="11">
    <source>
        <dbReference type="EMBL" id="CCK70879.1"/>
    </source>
</evidence>
<dbReference type="eggNOG" id="KOG4593">
    <property type="taxonomic scope" value="Eukaryota"/>
</dbReference>
<evidence type="ECO:0000256" key="8">
    <source>
        <dbReference type="ARBA" id="ARBA00032890"/>
    </source>
</evidence>
<dbReference type="Gene3D" id="3.30.457.60">
    <property type="match status" value="1"/>
</dbReference>
<dbReference type="GO" id="GO:0006913">
    <property type="term" value="P:nucleocytoplasmic transport"/>
    <property type="evidence" value="ECO:0007669"/>
    <property type="project" value="EnsemblFungi"/>
</dbReference>
<dbReference type="EMBL" id="HE978319">
    <property type="protein sequence ID" value="CCK70879.1"/>
    <property type="molecule type" value="Genomic_DNA"/>
</dbReference>
<dbReference type="GO" id="GO:0072686">
    <property type="term" value="C:mitotic spindle"/>
    <property type="evidence" value="ECO:0007669"/>
    <property type="project" value="TreeGrafter"/>
</dbReference>
<dbReference type="GO" id="GO:1901925">
    <property type="term" value="P:negative regulation of protein import into nucleus during spindle assembly checkpoint"/>
    <property type="evidence" value="ECO:0007669"/>
    <property type="project" value="EnsemblFungi"/>
</dbReference>
<keyword evidence="5" id="KW-0498">Mitosis</keyword>
<dbReference type="GeneID" id="34526594"/>
<dbReference type="OMA" id="RDFYKQM"/>
<dbReference type="Proteomes" id="UP000006310">
    <property type="component" value="Chromosome 6"/>
</dbReference>
<evidence type="ECO:0000256" key="9">
    <source>
        <dbReference type="SAM" id="Coils"/>
    </source>
</evidence>
<dbReference type="PANTHER" id="PTHR23168:SF0">
    <property type="entry name" value="MITOTIC SPINDLE ASSEMBLY CHECKPOINT PROTEIN MAD1"/>
    <property type="match status" value="1"/>
</dbReference>
<dbReference type="OrthoDB" id="331602at2759"/>
<evidence type="ECO:0000256" key="5">
    <source>
        <dbReference type="ARBA" id="ARBA00022776"/>
    </source>
</evidence>
<dbReference type="GO" id="GO:0000776">
    <property type="term" value="C:kinetochore"/>
    <property type="evidence" value="ECO:0007669"/>
    <property type="project" value="EnsemblFungi"/>
</dbReference>
<gene>
    <name evidence="11" type="primary">KNAG0F02120</name>
    <name evidence="11" type="ordered locus">KNAG_0F02120</name>
</gene>
<keyword evidence="4" id="KW-0132">Cell division</keyword>
<feature type="region of interest" description="Disordered" evidence="10">
    <location>
        <begin position="1"/>
        <end position="29"/>
    </location>
</feature>
<dbReference type="STRING" id="1071383.J7S7B4"/>
<dbReference type="GO" id="GO:0007094">
    <property type="term" value="P:mitotic spindle assembly checkpoint signaling"/>
    <property type="evidence" value="ECO:0007669"/>
    <property type="project" value="EnsemblFungi"/>
</dbReference>
<keyword evidence="12" id="KW-1185">Reference proteome</keyword>
<dbReference type="SUPFAM" id="SSF75704">
    <property type="entry name" value="Mitotic arrest deficient-like 1, Mad1"/>
    <property type="match status" value="1"/>
</dbReference>
<feature type="coiled-coil region" evidence="9">
    <location>
        <begin position="442"/>
        <end position="578"/>
    </location>
</feature>
<evidence type="ECO:0000256" key="6">
    <source>
        <dbReference type="ARBA" id="ARBA00023242"/>
    </source>
</evidence>
<name>J7S7B4_HUIN7</name>
<comment type="similarity">
    <text evidence="2">Belongs to the MAD1 family.</text>
</comment>
<organism evidence="11 12">
    <name type="scientific">Huiozyma naganishii (strain ATCC MYA-139 / BCRC 22969 / CBS 8797 / KCTC 17520 / NBRC 10181 / NCYC 3082 / Yp74L-3)</name>
    <name type="common">Yeast</name>
    <name type="synonym">Kazachstania naganishii</name>
    <dbReference type="NCBI Taxonomy" id="1071383"/>
    <lineage>
        <taxon>Eukaryota</taxon>
        <taxon>Fungi</taxon>
        <taxon>Dikarya</taxon>
        <taxon>Ascomycota</taxon>
        <taxon>Saccharomycotina</taxon>
        <taxon>Saccharomycetes</taxon>
        <taxon>Saccharomycetales</taxon>
        <taxon>Saccharomycetaceae</taxon>
        <taxon>Huiozyma</taxon>
    </lineage>
</organism>
<dbReference type="GO" id="GO:0005635">
    <property type="term" value="C:nuclear envelope"/>
    <property type="evidence" value="ECO:0007669"/>
    <property type="project" value="TreeGrafter"/>
</dbReference>
<reference evidence="11 12" key="1">
    <citation type="journal article" date="2011" name="Proc. Natl. Acad. Sci. U.S.A.">
        <title>Evolutionary erosion of yeast sex chromosomes by mating-type switching accidents.</title>
        <authorList>
            <person name="Gordon J.L."/>
            <person name="Armisen D."/>
            <person name="Proux-Wera E."/>
            <person name="Oheigeartaigh S.S."/>
            <person name="Byrne K.P."/>
            <person name="Wolfe K.H."/>
        </authorList>
    </citation>
    <scope>NUCLEOTIDE SEQUENCE [LARGE SCALE GENOMIC DNA]</scope>
    <source>
        <strain evidence="12">ATCC MYA-139 / BCRC 22969 / CBS 8797 / CCRC 22969 / KCTC 17520 / NBRC 10181 / NCYC 3082</strain>
    </source>
</reference>
<dbReference type="GO" id="GO:0044774">
    <property type="term" value="P:mitotic DNA integrity checkpoint signaling"/>
    <property type="evidence" value="ECO:0007669"/>
    <property type="project" value="EnsemblFungi"/>
</dbReference>
<evidence type="ECO:0000256" key="1">
    <source>
        <dbReference type="ARBA" id="ARBA00004123"/>
    </source>
</evidence>
<evidence type="ECO:0000256" key="3">
    <source>
        <dbReference type="ARBA" id="ARBA00022019"/>
    </source>
</evidence>
<dbReference type="PANTHER" id="PTHR23168">
    <property type="entry name" value="MITOTIC SPINDLE ASSEMBLY CHECKPOINT PROTEIN MAD1 MITOTIC ARREST DEFICIENT-LIKE PROTEIN 1"/>
    <property type="match status" value="1"/>
</dbReference>
<evidence type="ECO:0000256" key="4">
    <source>
        <dbReference type="ARBA" id="ARBA00022618"/>
    </source>
</evidence>
<feature type="coiled-coil region" evidence="9">
    <location>
        <begin position="53"/>
        <end position="220"/>
    </location>
</feature>
<accession>J7S7B4</accession>